<proteinExistence type="predicted"/>
<dbReference type="EMBL" id="QOQW01000021">
    <property type="protein sequence ID" value="RCK78583.1"/>
    <property type="molecule type" value="Genomic_DNA"/>
</dbReference>
<organism evidence="1 2">
    <name type="scientific">Candidatus Ozemobacter sibiricus</name>
    <dbReference type="NCBI Taxonomy" id="2268124"/>
    <lineage>
        <taxon>Bacteria</taxon>
        <taxon>Candidatus Ozemobacteria</taxon>
        <taxon>Candidatus Ozemobacterales</taxon>
        <taxon>Candidatus Ozemobacteraceae</taxon>
        <taxon>Candidatus Ozemobacter</taxon>
    </lineage>
</organism>
<accession>A0A367ZKD0</accession>
<sequence>MRTNLWFRRSLLLVVGVIALLVQGWCWPAGAVVGAPRPDAERVIVELLRRLDAKPELKDLSDHEFLRVVLAERRAVLQRLSAEDPTTFGVHGYAETLYPVVRFFRRFDLARRLMLELRRHHDDSAIRDWAFTELIDIERQQLLARRGRQLPESTLSPAAGWEPADVAARYAFGRGGGLFTPVANDARAEATLRLAMGYEDDAARLVQMGNKNGAVRMIDLAARHYANLHPGSPFAVGPLVWAARYIRDLGLPLAAIVRFQQILGRLGEGDTVWQGIVCEDLADVYVKLGQPEVARLQFERAMAAYRAGRNEEGANRVAVKLESLSR</sequence>
<evidence type="ECO:0000313" key="2">
    <source>
        <dbReference type="Proteomes" id="UP000252355"/>
    </source>
</evidence>
<name>A0A367ZKD0_9BACT</name>
<protein>
    <recommendedName>
        <fullName evidence="3">Tetratricopeptide repeat protein</fullName>
    </recommendedName>
</protein>
<evidence type="ECO:0008006" key="3">
    <source>
        <dbReference type="Google" id="ProtNLM"/>
    </source>
</evidence>
<gene>
    <name evidence="1" type="ORF">OZSIB_1305</name>
</gene>
<dbReference type="Proteomes" id="UP000252355">
    <property type="component" value="Unassembled WGS sequence"/>
</dbReference>
<dbReference type="AlphaFoldDB" id="A0A367ZKD0"/>
<comment type="caution">
    <text evidence="1">The sequence shown here is derived from an EMBL/GenBank/DDBJ whole genome shotgun (WGS) entry which is preliminary data.</text>
</comment>
<evidence type="ECO:0000313" key="1">
    <source>
        <dbReference type="EMBL" id="RCK78583.1"/>
    </source>
</evidence>
<reference evidence="1 2" key="1">
    <citation type="submission" date="2018-05" db="EMBL/GenBank/DDBJ databases">
        <title>A metagenomic window into the 2 km-deep terrestrial subsurface aquifer revealed taxonomically and functionally diverse microbial community comprising novel uncultured bacterial lineages.</title>
        <authorList>
            <person name="Kadnikov V.V."/>
            <person name="Mardanov A.V."/>
            <person name="Beletsky A.V."/>
            <person name="Banks D."/>
            <person name="Pimenov N.V."/>
            <person name="Frank Y.A."/>
            <person name="Karnachuk O.V."/>
            <person name="Ravin N.V."/>
        </authorList>
    </citation>
    <scope>NUCLEOTIDE SEQUENCE [LARGE SCALE GENOMIC DNA]</scope>
    <source>
        <strain evidence="1">BY5</strain>
    </source>
</reference>